<evidence type="ECO:0000256" key="1">
    <source>
        <dbReference type="ARBA" id="ARBA00009437"/>
    </source>
</evidence>
<comment type="caution">
    <text evidence="6">The sequence shown here is derived from an EMBL/GenBank/DDBJ whole genome shotgun (WGS) entry which is preliminary data.</text>
</comment>
<dbReference type="Proteomes" id="UP001156903">
    <property type="component" value="Unassembled WGS sequence"/>
</dbReference>
<dbReference type="SUPFAM" id="SSF53850">
    <property type="entry name" value="Periplasmic binding protein-like II"/>
    <property type="match status" value="1"/>
</dbReference>
<dbReference type="Pfam" id="PF03466">
    <property type="entry name" value="LysR_substrate"/>
    <property type="match status" value="1"/>
</dbReference>
<feature type="domain" description="HTH lysR-type" evidence="5">
    <location>
        <begin position="1"/>
        <end position="59"/>
    </location>
</feature>
<organism evidence="6 7">
    <name type="scientific">Hydrogenophaga electricum</name>
    <dbReference type="NCBI Taxonomy" id="1230953"/>
    <lineage>
        <taxon>Bacteria</taxon>
        <taxon>Pseudomonadati</taxon>
        <taxon>Pseudomonadota</taxon>
        <taxon>Betaproteobacteria</taxon>
        <taxon>Burkholderiales</taxon>
        <taxon>Comamonadaceae</taxon>
        <taxon>Hydrogenophaga</taxon>
    </lineage>
</organism>
<evidence type="ECO:0000313" key="7">
    <source>
        <dbReference type="Proteomes" id="UP001156903"/>
    </source>
</evidence>
<evidence type="ECO:0000259" key="5">
    <source>
        <dbReference type="PROSITE" id="PS50931"/>
    </source>
</evidence>
<keyword evidence="7" id="KW-1185">Reference proteome</keyword>
<dbReference type="SUPFAM" id="SSF46785">
    <property type="entry name" value="Winged helix' DNA-binding domain"/>
    <property type="match status" value="1"/>
</dbReference>
<dbReference type="PANTHER" id="PTHR30537">
    <property type="entry name" value="HTH-TYPE TRANSCRIPTIONAL REGULATOR"/>
    <property type="match status" value="1"/>
</dbReference>
<dbReference type="PRINTS" id="PR00039">
    <property type="entry name" value="HTHLYSR"/>
</dbReference>
<reference evidence="7" key="1">
    <citation type="journal article" date="2019" name="Int. J. Syst. Evol. Microbiol.">
        <title>The Global Catalogue of Microorganisms (GCM) 10K type strain sequencing project: providing services to taxonomists for standard genome sequencing and annotation.</title>
        <authorList>
            <consortium name="The Broad Institute Genomics Platform"/>
            <consortium name="The Broad Institute Genome Sequencing Center for Infectious Disease"/>
            <person name="Wu L."/>
            <person name="Ma J."/>
        </authorList>
    </citation>
    <scope>NUCLEOTIDE SEQUENCE [LARGE SCALE GENOMIC DNA]</scope>
    <source>
        <strain evidence="7">NBRC 109341</strain>
    </source>
</reference>
<gene>
    <name evidence="6" type="ORF">GCM10007935_25360</name>
</gene>
<dbReference type="InterPro" id="IPR000847">
    <property type="entry name" value="LysR_HTH_N"/>
</dbReference>
<dbReference type="InterPro" id="IPR036390">
    <property type="entry name" value="WH_DNA-bd_sf"/>
</dbReference>
<dbReference type="CDD" id="cd08422">
    <property type="entry name" value="PBP2_CrgA_like"/>
    <property type="match status" value="1"/>
</dbReference>
<proteinExistence type="inferred from homology"/>
<accession>A0ABQ6C452</accession>
<dbReference type="Pfam" id="PF00126">
    <property type="entry name" value="HTH_1"/>
    <property type="match status" value="1"/>
</dbReference>
<dbReference type="InterPro" id="IPR036388">
    <property type="entry name" value="WH-like_DNA-bd_sf"/>
</dbReference>
<dbReference type="InterPro" id="IPR005119">
    <property type="entry name" value="LysR_subst-bd"/>
</dbReference>
<keyword evidence="3" id="KW-0238">DNA-binding</keyword>
<dbReference type="PROSITE" id="PS50931">
    <property type="entry name" value="HTH_LYSR"/>
    <property type="match status" value="1"/>
</dbReference>
<dbReference type="RefSeq" id="WP_284308113.1">
    <property type="nucleotide sequence ID" value="NZ_BSPB01000020.1"/>
</dbReference>
<dbReference type="EMBL" id="BSPB01000020">
    <property type="protein sequence ID" value="GLS15103.1"/>
    <property type="molecule type" value="Genomic_DNA"/>
</dbReference>
<keyword evidence="2" id="KW-0805">Transcription regulation</keyword>
<sequence>MDKFLEMRTFAAVVEAGSFVAAAEAMGLSKPAVSRHVSELETRLGTRLLHRTTRRLSLTPEGTLFLSRCQTLLADLADAEAEVSARNAQAVGTVRVNAPLTFGNLHLAPLWADFELRHPQVRLEVTLSDRVVDLVDEGYDLAIRIARLDASSLVSRPLSSTRMVLCAAPAYVARHGAPAHPAELAAHTVWAYSGFSMGDEWPFEGPQGHVTASVRPTLRSNSGDTCRIGALQGHAIVLQPSFLVGPDIADGTLVELLPAYRSLRLGIHAVYPSRKHLPSKVRLLVDHLAAAFHTPRWPD</sequence>
<name>A0ABQ6C452_9BURK</name>
<protein>
    <submittedName>
        <fullName evidence="6">LysR family transcriptional regulator</fullName>
    </submittedName>
</protein>
<dbReference type="PANTHER" id="PTHR30537:SF5">
    <property type="entry name" value="HTH-TYPE TRANSCRIPTIONAL ACTIVATOR TTDR-RELATED"/>
    <property type="match status" value="1"/>
</dbReference>
<dbReference type="Gene3D" id="1.10.10.10">
    <property type="entry name" value="Winged helix-like DNA-binding domain superfamily/Winged helix DNA-binding domain"/>
    <property type="match status" value="1"/>
</dbReference>
<dbReference type="Gene3D" id="3.40.190.290">
    <property type="match status" value="1"/>
</dbReference>
<evidence type="ECO:0000313" key="6">
    <source>
        <dbReference type="EMBL" id="GLS15103.1"/>
    </source>
</evidence>
<evidence type="ECO:0000256" key="2">
    <source>
        <dbReference type="ARBA" id="ARBA00023015"/>
    </source>
</evidence>
<keyword evidence="4" id="KW-0804">Transcription</keyword>
<comment type="similarity">
    <text evidence="1">Belongs to the LysR transcriptional regulatory family.</text>
</comment>
<evidence type="ECO:0000256" key="4">
    <source>
        <dbReference type="ARBA" id="ARBA00023163"/>
    </source>
</evidence>
<dbReference type="InterPro" id="IPR058163">
    <property type="entry name" value="LysR-type_TF_proteobact-type"/>
</dbReference>
<evidence type="ECO:0000256" key="3">
    <source>
        <dbReference type="ARBA" id="ARBA00023125"/>
    </source>
</evidence>